<proteinExistence type="inferred from homology"/>
<keyword evidence="2" id="KW-0813">Transport</keyword>
<feature type="transmembrane region" description="Helical" evidence="9">
    <location>
        <begin position="6"/>
        <end position="33"/>
    </location>
</feature>
<dbReference type="RefSeq" id="WP_100163578.1">
    <property type="nucleotide sequence ID" value="NZ_PGTB01000084.1"/>
</dbReference>
<sequence length="309" mass="32532">MEFGPNLILAILEGSITAAVLALTAVGLSLVFGVMRVVNVAHGEFFMLGAVLAWWVAHLLGAVHPAVGFVAALVVAPVLVGLIAVVTDITVLKRVNYDPERTIVATIGILYIIQQVTLMTYGPEARPVVPPFNTRLALPWVESGENGLQLYWPWGLGTTTYKLAVIGAAALVLAGVWLLMARSRLGLVMRATQLDREMALAFGIPVERVYAMVFGIGAGLAALAAVLVVPIQQAHYLMGGDPLLLSFIVVIIGGLGSLPGTVLAAVLIGLSDGIISVFFSPTLAKILATLLVALVLVFRPQGLFGVRQA</sequence>
<evidence type="ECO:0000256" key="9">
    <source>
        <dbReference type="SAM" id="Phobius"/>
    </source>
</evidence>
<evidence type="ECO:0000256" key="8">
    <source>
        <dbReference type="ARBA" id="ARBA00037998"/>
    </source>
</evidence>
<comment type="similarity">
    <text evidence="8">Belongs to the binding-protein-dependent transport system permease family. LivHM subfamily.</text>
</comment>
<evidence type="ECO:0000256" key="6">
    <source>
        <dbReference type="ARBA" id="ARBA00022989"/>
    </source>
</evidence>
<dbReference type="GO" id="GO:0022857">
    <property type="term" value="F:transmembrane transporter activity"/>
    <property type="evidence" value="ECO:0007669"/>
    <property type="project" value="InterPro"/>
</dbReference>
<dbReference type="GO" id="GO:0006865">
    <property type="term" value="P:amino acid transport"/>
    <property type="evidence" value="ECO:0007669"/>
    <property type="project" value="UniProtKB-KW"/>
</dbReference>
<feature type="transmembrane region" description="Helical" evidence="9">
    <location>
        <begin position="161"/>
        <end position="180"/>
    </location>
</feature>
<comment type="caution">
    <text evidence="10">The sequence shown here is derived from an EMBL/GenBank/DDBJ whole genome shotgun (WGS) entry which is preliminary data.</text>
</comment>
<evidence type="ECO:0000256" key="5">
    <source>
        <dbReference type="ARBA" id="ARBA00022970"/>
    </source>
</evidence>
<dbReference type="PANTHER" id="PTHR11795">
    <property type="entry name" value="BRANCHED-CHAIN AMINO ACID TRANSPORT SYSTEM PERMEASE PROTEIN LIVH"/>
    <property type="match status" value="1"/>
</dbReference>
<accession>A0A2M8IYF0</accession>
<dbReference type="CDD" id="cd06582">
    <property type="entry name" value="TM_PBP1_LivH_like"/>
    <property type="match status" value="1"/>
</dbReference>
<evidence type="ECO:0000256" key="3">
    <source>
        <dbReference type="ARBA" id="ARBA00022475"/>
    </source>
</evidence>
<feature type="transmembrane region" description="Helical" evidence="9">
    <location>
        <begin position="209"/>
        <end position="231"/>
    </location>
</feature>
<protein>
    <submittedName>
        <fullName evidence="10">Branched-chain amino acid ABC transporter permease</fullName>
    </submittedName>
</protein>
<comment type="subcellular location">
    <subcellularLocation>
        <location evidence="1">Cell membrane</location>
        <topology evidence="1">Multi-pass membrane protein</topology>
    </subcellularLocation>
</comment>
<keyword evidence="11" id="KW-1185">Reference proteome</keyword>
<gene>
    <name evidence="10" type="ORF">CVM52_16540</name>
</gene>
<feature type="transmembrane region" description="Helical" evidence="9">
    <location>
        <begin position="69"/>
        <end position="91"/>
    </location>
</feature>
<evidence type="ECO:0000313" key="10">
    <source>
        <dbReference type="EMBL" id="PJE35563.1"/>
    </source>
</evidence>
<dbReference type="InterPro" id="IPR052157">
    <property type="entry name" value="BCAA_transport_permease"/>
</dbReference>
<evidence type="ECO:0000313" key="11">
    <source>
        <dbReference type="Proteomes" id="UP000231553"/>
    </source>
</evidence>
<keyword evidence="7 9" id="KW-0472">Membrane</keyword>
<reference evidence="10 11" key="1">
    <citation type="journal article" date="2018" name="Int. J. Syst. Evol. Microbiol.">
        <title>Pseudooceanicola lipolyticus sp. nov., a marine alphaproteobacterium, reclassification of Oceanicola flagellatus as Pseudooceanicola flagellatus comb. nov. and emended description of the genus Pseudooceanicola.</title>
        <authorList>
            <person name="Huang M.-M."/>
            <person name="Guo L.-L."/>
            <person name="Wu Y.-H."/>
            <person name="Lai Q.-L."/>
            <person name="Shao Z.-Z."/>
            <person name="Wang C.-S."/>
            <person name="Wu M."/>
            <person name="Xu X.-W."/>
        </authorList>
    </citation>
    <scope>NUCLEOTIDE SEQUENCE [LARGE SCALE GENOMIC DNA]</scope>
    <source>
        <strain evidence="10 11">157</strain>
    </source>
</reference>
<evidence type="ECO:0000256" key="1">
    <source>
        <dbReference type="ARBA" id="ARBA00004651"/>
    </source>
</evidence>
<dbReference type="InterPro" id="IPR001851">
    <property type="entry name" value="ABC_transp_permease"/>
</dbReference>
<keyword evidence="5" id="KW-0029">Amino-acid transport</keyword>
<dbReference type="GO" id="GO:0005886">
    <property type="term" value="C:plasma membrane"/>
    <property type="evidence" value="ECO:0007669"/>
    <property type="project" value="UniProtKB-SubCell"/>
</dbReference>
<feature type="transmembrane region" description="Helical" evidence="9">
    <location>
        <begin position="103"/>
        <end position="122"/>
    </location>
</feature>
<organism evidence="10 11">
    <name type="scientific">Pseudooceanicola lipolyticus</name>
    <dbReference type="NCBI Taxonomy" id="2029104"/>
    <lineage>
        <taxon>Bacteria</taxon>
        <taxon>Pseudomonadati</taxon>
        <taxon>Pseudomonadota</taxon>
        <taxon>Alphaproteobacteria</taxon>
        <taxon>Rhodobacterales</taxon>
        <taxon>Paracoccaceae</taxon>
        <taxon>Pseudooceanicola</taxon>
    </lineage>
</organism>
<dbReference type="Proteomes" id="UP000231553">
    <property type="component" value="Unassembled WGS sequence"/>
</dbReference>
<keyword evidence="3" id="KW-1003">Cell membrane</keyword>
<evidence type="ECO:0000256" key="7">
    <source>
        <dbReference type="ARBA" id="ARBA00023136"/>
    </source>
</evidence>
<feature type="transmembrane region" description="Helical" evidence="9">
    <location>
        <begin position="45"/>
        <end position="63"/>
    </location>
</feature>
<dbReference type="Pfam" id="PF02653">
    <property type="entry name" value="BPD_transp_2"/>
    <property type="match status" value="1"/>
</dbReference>
<feature type="transmembrane region" description="Helical" evidence="9">
    <location>
        <begin position="243"/>
        <end position="270"/>
    </location>
</feature>
<dbReference type="EMBL" id="PGTB01000084">
    <property type="protein sequence ID" value="PJE35563.1"/>
    <property type="molecule type" value="Genomic_DNA"/>
</dbReference>
<evidence type="ECO:0000256" key="2">
    <source>
        <dbReference type="ARBA" id="ARBA00022448"/>
    </source>
</evidence>
<keyword evidence="6 9" id="KW-1133">Transmembrane helix</keyword>
<feature type="transmembrane region" description="Helical" evidence="9">
    <location>
        <begin position="277"/>
        <end position="298"/>
    </location>
</feature>
<name>A0A2M8IYF0_9RHOB</name>
<evidence type="ECO:0000256" key="4">
    <source>
        <dbReference type="ARBA" id="ARBA00022692"/>
    </source>
</evidence>
<dbReference type="OrthoDB" id="9807115at2"/>
<keyword evidence="4 9" id="KW-0812">Transmembrane</keyword>
<dbReference type="PANTHER" id="PTHR11795:SF447">
    <property type="entry name" value="ABC TRANSPORTER PERMEASE PROTEIN"/>
    <property type="match status" value="1"/>
</dbReference>
<dbReference type="AlphaFoldDB" id="A0A2M8IYF0"/>